<dbReference type="EMBL" id="AP019308">
    <property type="protein sequence ID" value="BBH22737.1"/>
    <property type="molecule type" value="Genomic_DNA"/>
</dbReference>
<protein>
    <submittedName>
        <fullName evidence="1">Uncharacterized protein</fullName>
    </submittedName>
</protein>
<dbReference type="RefSeq" id="WP_125661314.1">
    <property type="nucleotide sequence ID" value="NZ_AP019308.1"/>
</dbReference>
<dbReference type="KEGG" id="pbk:Back11_40820"/>
<reference evidence="1 2" key="1">
    <citation type="submission" date="2018-11" db="EMBL/GenBank/DDBJ databases">
        <title>Complete genome sequence of Paenibacillus baekrokdamisoli strain KCTC 33723.</title>
        <authorList>
            <person name="Kang S.W."/>
            <person name="Lee K.C."/>
            <person name="Kim K.K."/>
            <person name="Kim J.S."/>
            <person name="Kim D.S."/>
            <person name="Ko S.H."/>
            <person name="Yang S.H."/>
            <person name="Lee J.S."/>
        </authorList>
    </citation>
    <scope>NUCLEOTIDE SEQUENCE [LARGE SCALE GENOMIC DNA]</scope>
    <source>
        <strain evidence="1 2">KCTC 33723</strain>
    </source>
</reference>
<evidence type="ECO:0000313" key="2">
    <source>
        <dbReference type="Proteomes" id="UP000275368"/>
    </source>
</evidence>
<dbReference type="Proteomes" id="UP000275368">
    <property type="component" value="Chromosome"/>
</dbReference>
<evidence type="ECO:0000313" key="1">
    <source>
        <dbReference type="EMBL" id="BBH22737.1"/>
    </source>
</evidence>
<keyword evidence="2" id="KW-1185">Reference proteome</keyword>
<organism evidence="1 2">
    <name type="scientific">Paenibacillus baekrokdamisoli</name>
    <dbReference type="NCBI Taxonomy" id="1712516"/>
    <lineage>
        <taxon>Bacteria</taxon>
        <taxon>Bacillati</taxon>
        <taxon>Bacillota</taxon>
        <taxon>Bacilli</taxon>
        <taxon>Bacillales</taxon>
        <taxon>Paenibacillaceae</taxon>
        <taxon>Paenibacillus</taxon>
    </lineage>
</organism>
<dbReference type="AlphaFoldDB" id="A0A3G9IV83"/>
<proteinExistence type="predicted"/>
<gene>
    <name evidence="1" type="ORF">Back11_40820</name>
</gene>
<sequence>MVNPWMTTFVIVFGIVVAIVGVIAYLRMYKNSAWSATRPEQNAPHSEEPFSPYEQLSAGVDPTDNDIK</sequence>
<name>A0A3G9IV83_9BACL</name>
<accession>A0A3G9IV83</accession>
<dbReference type="OrthoDB" id="2663213at2"/>